<gene>
    <name evidence="3" type="ORF">RIL96_00655</name>
</gene>
<dbReference type="PANTHER" id="PTHR34703">
    <property type="entry name" value="ANTIPORTER SUBUNIT MNHG2-RELATED"/>
    <property type="match status" value="1"/>
</dbReference>
<evidence type="ECO:0000256" key="1">
    <source>
        <dbReference type="ARBA" id="ARBA00008404"/>
    </source>
</evidence>
<dbReference type="RefSeq" id="WP_310547068.1">
    <property type="nucleotide sequence ID" value="NZ_JAVKGR010000001.1"/>
</dbReference>
<comment type="caution">
    <text evidence="3">The sequence shown here is derived from an EMBL/GenBank/DDBJ whole genome shotgun (WGS) entry which is preliminary data.</text>
</comment>
<dbReference type="Pfam" id="PF03334">
    <property type="entry name" value="PhaG_MnhG_YufB"/>
    <property type="match status" value="1"/>
</dbReference>
<proteinExistence type="inferred from homology"/>
<sequence length="115" mass="12398">MTDVFLVLGLAAIFLGIFILLVSAIGLFRFPDLYLRASAVGTSAGLGVACIVVGALMMDFTWMNLLKAFIAVLAQMLASAVGSMAIARSGYQNNSLPADVTWIDDLRMTRRDLHE</sequence>
<dbReference type="Proteomes" id="UP001251870">
    <property type="component" value="Unassembled WGS sequence"/>
</dbReference>
<evidence type="ECO:0000313" key="3">
    <source>
        <dbReference type="EMBL" id="MDR8018076.1"/>
    </source>
</evidence>
<keyword evidence="2" id="KW-0812">Transmembrane</keyword>
<keyword evidence="4" id="KW-1185">Reference proteome</keyword>
<keyword evidence="2" id="KW-1133">Transmembrane helix</keyword>
<feature type="transmembrane region" description="Helical" evidence="2">
    <location>
        <begin position="6"/>
        <end position="28"/>
    </location>
</feature>
<dbReference type="InterPro" id="IPR005133">
    <property type="entry name" value="PhaG_MnhG_YufB"/>
</dbReference>
<protein>
    <submittedName>
        <fullName evidence="3">Monovalent cation/H(+) antiporter subunit G</fullName>
    </submittedName>
</protein>
<evidence type="ECO:0000313" key="4">
    <source>
        <dbReference type="Proteomes" id="UP001251870"/>
    </source>
</evidence>
<name>A0ABU2DNL6_9MICC</name>
<feature type="transmembrane region" description="Helical" evidence="2">
    <location>
        <begin position="40"/>
        <end position="62"/>
    </location>
</feature>
<reference evidence="3 4" key="1">
    <citation type="submission" date="2023-09" db="EMBL/GenBank/DDBJ databases">
        <title>Description of three actinobacteria isolated from air of manufacturing shop in a pharmaceutical factory.</title>
        <authorList>
            <person name="Zhang D.-F."/>
        </authorList>
    </citation>
    <scope>NUCLEOTIDE SEQUENCE [LARGE SCALE GENOMIC DNA]</scope>
    <source>
        <strain evidence="3 4">LY-0111</strain>
    </source>
</reference>
<dbReference type="EMBL" id="JAVKGR010000001">
    <property type="protein sequence ID" value="MDR8018076.1"/>
    <property type="molecule type" value="Genomic_DNA"/>
</dbReference>
<evidence type="ECO:0000256" key="2">
    <source>
        <dbReference type="SAM" id="Phobius"/>
    </source>
</evidence>
<dbReference type="PANTHER" id="PTHR34703:SF1">
    <property type="entry name" value="ANTIPORTER SUBUNIT MNHG2-RELATED"/>
    <property type="match status" value="1"/>
</dbReference>
<comment type="similarity">
    <text evidence="1">Belongs to the CPA3 antiporters (TC 2.A.63) subunit G family.</text>
</comment>
<organism evidence="3 4">
    <name type="scientific">Nesterenkonia aerolata</name>
    <dbReference type="NCBI Taxonomy" id="3074079"/>
    <lineage>
        <taxon>Bacteria</taxon>
        <taxon>Bacillati</taxon>
        <taxon>Actinomycetota</taxon>
        <taxon>Actinomycetes</taxon>
        <taxon>Micrococcales</taxon>
        <taxon>Micrococcaceae</taxon>
        <taxon>Nesterenkonia</taxon>
    </lineage>
</organism>
<accession>A0ABU2DNL6</accession>
<feature type="transmembrane region" description="Helical" evidence="2">
    <location>
        <begin position="68"/>
        <end position="87"/>
    </location>
</feature>
<keyword evidence="2" id="KW-0472">Membrane</keyword>